<keyword evidence="3" id="KW-1185">Reference proteome</keyword>
<evidence type="ECO:0000313" key="3">
    <source>
        <dbReference type="Proteomes" id="UP000605846"/>
    </source>
</evidence>
<organism evidence="2 3">
    <name type="scientific">Apophysomyces ossiformis</name>
    <dbReference type="NCBI Taxonomy" id="679940"/>
    <lineage>
        <taxon>Eukaryota</taxon>
        <taxon>Fungi</taxon>
        <taxon>Fungi incertae sedis</taxon>
        <taxon>Mucoromycota</taxon>
        <taxon>Mucoromycotina</taxon>
        <taxon>Mucoromycetes</taxon>
        <taxon>Mucorales</taxon>
        <taxon>Mucorineae</taxon>
        <taxon>Mucoraceae</taxon>
        <taxon>Apophysomyces</taxon>
    </lineage>
</organism>
<feature type="compositionally biased region" description="Polar residues" evidence="1">
    <location>
        <begin position="169"/>
        <end position="181"/>
    </location>
</feature>
<feature type="compositionally biased region" description="Low complexity" evidence="1">
    <location>
        <begin position="144"/>
        <end position="161"/>
    </location>
</feature>
<feature type="region of interest" description="Disordered" evidence="1">
    <location>
        <begin position="129"/>
        <end position="185"/>
    </location>
</feature>
<dbReference type="InterPro" id="IPR011993">
    <property type="entry name" value="PH-like_dom_sf"/>
</dbReference>
<feature type="compositionally biased region" description="Basic and acidic residues" evidence="1">
    <location>
        <begin position="129"/>
        <end position="138"/>
    </location>
</feature>
<gene>
    <name evidence="2" type="ORF">EC973_001687</name>
</gene>
<evidence type="ECO:0008006" key="4">
    <source>
        <dbReference type="Google" id="ProtNLM"/>
    </source>
</evidence>
<dbReference type="EMBL" id="JABAYA010000140">
    <property type="protein sequence ID" value="KAF7723774.1"/>
    <property type="molecule type" value="Genomic_DNA"/>
</dbReference>
<protein>
    <recommendedName>
        <fullName evidence="4">PH domain-containing protein</fullName>
    </recommendedName>
</protein>
<dbReference type="SUPFAM" id="SSF50729">
    <property type="entry name" value="PH domain-like"/>
    <property type="match status" value="1"/>
</dbReference>
<evidence type="ECO:0000256" key="1">
    <source>
        <dbReference type="SAM" id="MobiDB-lite"/>
    </source>
</evidence>
<sequence length="682" mass="77184">MFQFAIHQDRITLPPRALWKETFARWKANRFLKRVVPADGQSAGKKMSLKQHALHYFDHIITKPPPAIIAPPSLTSSSSSSPHTKSKPSSHVSDPCLSLSQRSLEPVTGYQKEQLQSPPDDRNELAAWEREEENEKTNGMEPADQQVSCSSSSSSSSSSSVCEDESPSLKRTSSKSQTLSKVPTLERIHRALPPLPDSPSVYSSRYIGTTGMPVRSDSLQNPKVGSKLQLRRAATWLGRPLQKLLSSPQLHQVGRLVSSSSAKHISHDKTFDDVAKWFASENSLSCHEAFTTSEEDEIAKTGDKEIMTKNSLQPADVKRPSVSATRYHPFLRSVNEKTFLHCKVVQITNHASSRSYRYELSLQVNGHTKCSHHSAMKKTAKNVSMDKPDMSMPLEFSEPFDLSFAVAVRPARRSLGTSLANLWRGRRKSKASIQPEIMEMVGMTSSITIEHVDSLEEEKSSHCYKIRNACGKETKDFDMELTVEFEIQRKAVPVSVTYPWANLVHSLALSKATKDEEWNEDEEEKESQLDPALVAQAIERCKQGDYLTIYVRSMGFPIWKRYWVTLWDGYLELRDFTFESKGPASIIPLHPLLSVSRPTEEDRENMCIKGKQGLVVLFDRSKAMVVQPVRLEENEDLVGKMYMFADSYTHSLHWRRALQSYVDKNSDTQLYNENGVDVRFLW</sequence>
<accession>A0A8H7BTE8</accession>
<comment type="caution">
    <text evidence="2">The sequence shown here is derived from an EMBL/GenBank/DDBJ whole genome shotgun (WGS) entry which is preliminary data.</text>
</comment>
<feature type="region of interest" description="Disordered" evidence="1">
    <location>
        <begin position="67"/>
        <end position="97"/>
    </location>
</feature>
<proteinExistence type="predicted"/>
<dbReference type="OrthoDB" id="2119658at2759"/>
<dbReference type="AlphaFoldDB" id="A0A8H7BTE8"/>
<dbReference type="Gene3D" id="2.30.29.30">
    <property type="entry name" value="Pleckstrin-homology domain (PH domain)/Phosphotyrosine-binding domain (PTB)"/>
    <property type="match status" value="1"/>
</dbReference>
<reference evidence="2" key="1">
    <citation type="submission" date="2020-01" db="EMBL/GenBank/DDBJ databases">
        <title>Genome Sequencing of Three Apophysomyces-Like Fungal Strains Confirms a Novel Fungal Genus in the Mucoromycota with divergent Burkholderia-like Endosymbiotic Bacteria.</title>
        <authorList>
            <person name="Stajich J.E."/>
            <person name="Macias A.M."/>
            <person name="Carter-House D."/>
            <person name="Lovett B."/>
            <person name="Kasson L.R."/>
            <person name="Berry K."/>
            <person name="Grigoriev I."/>
            <person name="Chang Y."/>
            <person name="Spatafora J."/>
            <person name="Kasson M.T."/>
        </authorList>
    </citation>
    <scope>NUCLEOTIDE SEQUENCE</scope>
    <source>
        <strain evidence="2">NRRL A-21654</strain>
    </source>
</reference>
<evidence type="ECO:0000313" key="2">
    <source>
        <dbReference type="EMBL" id="KAF7723774.1"/>
    </source>
</evidence>
<feature type="compositionally biased region" description="Low complexity" evidence="1">
    <location>
        <begin position="70"/>
        <end position="91"/>
    </location>
</feature>
<name>A0A8H7BTE8_9FUNG</name>
<dbReference type="Proteomes" id="UP000605846">
    <property type="component" value="Unassembled WGS sequence"/>
</dbReference>